<reference evidence="13" key="2">
    <citation type="submission" date="2025-08" db="UniProtKB">
        <authorList>
            <consortium name="Ensembl"/>
        </authorList>
    </citation>
    <scope>IDENTIFICATION</scope>
</reference>
<keyword evidence="6 12" id="KW-0812">Transmembrane</keyword>
<sequence length="557" mass="63138">MARSIPFCAVTTCLLLITGLCYRVAADGLVNEEVKRTVDLSTHLAKITAEILLSNQGDSVVHSFILAVEPDLAPNLAYVGASVILSHILRPFPTHITQAERQLVVFQGNHYLYSPYPTRSQTTRVRLASKTVESYTKLGNPSKSDEAIEYGPFHDVAPFSEDALKVHYENNTPFLTISSITRIIEVSHWGNIAVEETIDMRHTGAFLKGPFSRYDYQRQSDSGISSVKSFKTILPASAQDVYYRDEIGNISTSHLQILEDSVEVEVRPRFPLFGGWKTHYIIGYNLPSYEYLYTLGDQYALKMRLVDHVYDDQVIDSLTVKLILPEGARNIHVETPYPIDRIPDQLHYTYLDTFGRPVLVVSKNNLVEQHIQDVVVHYTFNKILMLQEPLLVVGAFYILFFTVIIYVRLDFSITKDPAAEVRMKVSSITEQVLTLVNKRFGLYRHMDEVVNRYKQSRDTGALNSGRKTLEADHRTLTNDISSLQARLKAEGSDLTDKVGEVQKLDGQVKELVCRSWQEAERLVAGKVKKEAYIDNEKTLSTKRLELVTRIDSLLDTL</sequence>
<evidence type="ECO:0000313" key="13">
    <source>
        <dbReference type="Ensembl" id="ENSHHUP00000076875.1"/>
    </source>
</evidence>
<dbReference type="GO" id="GO:0018279">
    <property type="term" value="P:protein N-linked glycosylation via asparagine"/>
    <property type="evidence" value="ECO:0007669"/>
    <property type="project" value="TreeGrafter"/>
</dbReference>
<evidence type="ECO:0000256" key="1">
    <source>
        <dbReference type="ARBA" id="ARBA00002791"/>
    </source>
</evidence>
<keyword evidence="7 12" id="KW-0732">Signal</keyword>
<feature type="signal peptide" evidence="12">
    <location>
        <begin position="1"/>
        <end position="26"/>
    </location>
</feature>
<evidence type="ECO:0000256" key="3">
    <source>
        <dbReference type="ARBA" id="ARBA00004922"/>
    </source>
</evidence>
<comment type="similarity">
    <text evidence="4 12">Belongs to the OST1 family.</text>
</comment>
<evidence type="ECO:0000256" key="11">
    <source>
        <dbReference type="ARBA" id="ARBA00046898"/>
    </source>
</evidence>
<dbReference type="PANTHER" id="PTHR21049:SF0">
    <property type="entry name" value="DOLICHYL-DIPHOSPHOOLIGOSACCHARIDE--PROTEIN GLYCOSYLTRANSFERASE SUBUNIT 1"/>
    <property type="match status" value="1"/>
</dbReference>
<organism evidence="13 14">
    <name type="scientific">Hucho hucho</name>
    <name type="common">huchen</name>
    <dbReference type="NCBI Taxonomy" id="62062"/>
    <lineage>
        <taxon>Eukaryota</taxon>
        <taxon>Metazoa</taxon>
        <taxon>Chordata</taxon>
        <taxon>Craniata</taxon>
        <taxon>Vertebrata</taxon>
        <taxon>Euteleostomi</taxon>
        <taxon>Actinopterygii</taxon>
        <taxon>Neopterygii</taxon>
        <taxon>Teleostei</taxon>
        <taxon>Protacanthopterygii</taxon>
        <taxon>Salmoniformes</taxon>
        <taxon>Salmonidae</taxon>
        <taxon>Salmoninae</taxon>
        <taxon>Hucho</taxon>
    </lineage>
</organism>
<evidence type="ECO:0000256" key="2">
    <source>
        <dbReference type="ARBA" id="ARBA00004115"/>
    </source>
</evidence>
<evidence type="ECO:0000256" key="8">
    <source>
        <dbReference type="ARBA" id="ARBA00022824"/>
    </source>
</evidence>
<evidence type="ECO:0000256" key="9">
    <source>
        <dbReference type="ARBA" id="ARBA00022989"/>
    </source>
</evidence>
<name>A0A4W5QSK0_9TELE</name>
<evidence type="ECO:0000256" key="12">
    <source>
        <dbReference type="RuleBase" id="RU361143"/>
    </source>
</evidence>
<dbReference type="InterPro" id="IPR007676">
    <property type="entry name" value="Ribophorin_I"/>
</dbReference>
<keyword evidence="8 12" id="KW-0256">Endoplasmic reticulum</keyword>
<protein>
    <recommendedName>
        <fullName evidence="5 12">Dolichyl-diphosphooligosaccharide--protein glycosyltransferase subunit 1</fullName>
    </recommendedName>
</protein>
<accession>A0A4W5QSK0</accession>
<evidence type="ECO:0000256" key="4">
    <source>
        <dbReference type="ARBA" id="ARBA00008905"/>
    </source>
</evidence>
<evidence type="ECO:0000256" key="5">
    <source>
        <dbReference type="ARBA" id="ARBA00017611"/>
    </source>
</evidence>
<dbReference type="AlphaFoldDB" id="A0A4W5QSK0"/>
<keyword evidence="10 12" id="KW-0472">Membrane</keyword>
<feature type="transmembrane region" description="Helical" evidence="12">
    <location>
        <begin position="390"/>
        <end position="409"/>
    </location>
</feature>
<reference evidence="14" key="1">
    <citation type="submission" date="2018-06" db="EMBL/GenBank/DDBJ databases">
        <title>Genome assembly of Danube salmon.</title>
        <authorList>
            <person name="Macqueen D.J."/>
            <person name="Gundappa M.K."/>
        </authorList>
    </citation>
    <scope>NUCLEOTIDE SEQUENCE [LARGE SCALE GENOMIC DNA]</scope>
</reference>
<dbReference type="Proteomes" id="UP000314982">
    <property type="component" value="Unassembled WGS sequence"/>
</dbReference>
<dbReference type="GeneTree" id="ENSGT00390000009630"/>
<dbReference type="Pfam" id="PF04597">
    <property type="entry name" value="Ribophorin_I"/>
    <property type="match status" value="1"/>
</dbReference>
<dbReference type="Ensembl" id="ENSHHUT00000079373.1">
    <property type="protein sequence ID" value="ENSHHUP00000076875.1"/>
    <property type="gene ID" value="ENSHHUG00000044924.1"/>
</dbReference>
<comment type="subcellular location">
    <subcellularLocation>
        <location evidence="2 12">Endoplasmic reticulum membrane</location>
        <topology evidence="2 12">Single-pass type I membrane protein</topology>
    </subcellularLocation>
</comment>
<comment type="subunit">
    <text evidence="11">Component of the oligosaccharyltransferase (OST) complex. OST exists in two different complex forms which contain common core subunits RPN1, RPN2, OST48, OST4, DAD1 and TMEM258, either STT3A or STT3B as catalytic subunits, and form-specific accessory subunits. STT3A complex assembly occurs through the formation of 3 subcomplexes. Subcomplex 1 contains RPN1 and TMEM258, subcomplex 2 contains the STT3A-specific subunits STT3A, DC2/OSTC, and KCP2 as well as the core subunit OST4, and subcomplex 3 contains RPN2, DAD1, and OST48. The STT3A complex can form stable complexes with the Sec61 complex or with both the Sec61 and TRAP complexes. Interacts with TMEM35A/NACHO.</text>
</comment>
<keyword evidence="9 12" id="KW-1133">Transmembrane helix</keyword>
<evidence type="ECO:0000256" key="10">
    <source>
        <dbReference type="ARBA" id="ARBA00023136"/>
    </source>
</evidence>
<evidence type="ECO:0000313" key="14">
    <source>
        <dbReference type="Proteomes" id="UP000314982"/>
    </source>
</evidence>
<keyword evidence="14" id="KW-1185">Reference proteome</keyword>
<comment type="function">
    <text evidence="1 12">Subunit of the oligosaccharyl transferase (OST) complex that catalyzes the initial transfer of a defined glycan (Glc(3)Man(9)GlcNAc(2) in eukaryotes) from the lipid carrier dolichol-pyrophosphate to an asparagine residue within an Asn-X-Ser/Thr consensus motif in nascent polypeptide chains, the first step in protein N-glycosylation. N-glycosylation occurs cotranslationally and the complex associates with the Sec61 complex at the channel-forming translocon complex that mediates protein translocation across the endoplasmic reticulum (ER). All subunits are required for a maximal enzyme activity.</text>
</comment>
<dbReference type="UniPathway" id="UPA00378"/>
<proteinExistence type="inferred from homology"/>
<comment type="pathway">
    <text evidence="3 12">Protein modification; protein glycosylation.</text>
</comment>
<evidence type="ECO:0000256" key="7">
    <source>
        <dbReference type="ARBA" id="ARBA00022729"/>
    </source>
</evidence>
<dbReference type="PANTHER" id="PTHR21049">
    <property type="entry name" value="RIBOPHORIN I"/>
    <property type="match status" value="1"/>
</dbReference>
<dbReference type="GO" id="GO:0008250">
    <property type="term" value="C:oligosaccharyltransferase complex"/>
    <property type="evidence" value="ECO:0007669"/>
    <property type="project" value="UniProtKB-UniRule"/>
</dbReference>
<reference evidence="13" key="3">
    <citation type="submission" date="2025-09" db="UniProtKB">
        <authorList>
            <consortium name="Ensembl"/>
        </authorList>
    </citation>
    <scope>IDENTIFICATION</scope>
</reference>
<evidence type="ECO:0000256" key="6">
    <source>
        <dbReference type="ARBA" id="ARBA00022692"/>
    </source>
</evidence>
<feature type="chain" id="PRO_5021511449" description="Dolichyl-diphosphooligosaccharide--protein glycosyltransferase subunit 1" evidence="12">
    <location>
        <begin position="27"/>
        <end position="557"/>
    </location>
</feature>